<dbReference type="Gene3D" id="6.20.220.10">
    <property type="entry name" value="ClpX chaperone, C4-type zinc finger domain"/>
    <property type="match status" value="1"/>
</dbReference>
<sequence>MNIKIGARIKELRKLQNVTKEKLAEALGVTNQAISRSESETGYPDIEYIIPIANFFKVTANYLLDDGSNEKLLKMEIGEENGSNSQIKCSFCGKSKSQVKKLLVGPEKISICND</sequence>
<name>A0ABW8T4F4_9CLOT</name>
<dbReference type="PANTHER" id="PTHR46558">
    <property type="entry name" value="TRACRIPTIONAL REGULATORY PROTEIN-RELATED-RELATED"/>
    <property type="match status" value="1"/>
</dbReference>
<keyword evidence="2" id="KW-0143">Chaperone</keyword>
<evidence type="ECO:0000256" key="1">
    <source>
        <dbReference type="ARBA" id="ARBA00023125"/>
    </source>
</evidence>
<gene>
    <name evidence="5" type="ORF">ACJDUG_10210</name>
</gene>
<evidence type="ECO:0000256" key="2">
    <source>
        <dbReference type="PROSITE-ProRule" id="PRU01250"/>
    </source>
</evidence>
<dbReference type="CDD" id="cd00093">
    <property type="entry name" value="HTH_XRE"/>
    <property type="match status" value="1"/>
</dbReference>
<keyword evidence="1" id="KW-0238">DNA-binding</keyword>
<evidence type="ECO:0000259" key="3">
    <source>
        <dbReference type="PROSITE" id="PS50943"/>
    </source>
</evidence>
<organism evidence="5 6">
    <name type="scientific">Candidatus Clostridium stratigraminis</name>
    <dbReference type="NCBI Taxonomy" id="3381661"/>
    <lineage>
        <taxon>Bacteria</taxon>
        <taxon>Bacillati</taxon>
        <taxon>Bacillota</taxon>
        <taxon>Clostridia</taxon>
        <taxon>Eubacteriales</taxon>
        <taxon>Clostridiaceae</taxon>
        <taxon>Clostridium</taxon>
    </lineage>
</organism>
<dbReference type="InterPro" id="IPR001387">
    <property type="entry name" value="Cro/C1-type_HTH"/>
</dbReference>
<dbReference type="InterPro" id="IPR010982">
    <property type="entry name" value="Lambda_DNA-bd_dom_sf"/>
</dbReference>
<dbReference type="PROSITE" id="PS51902">
    <property type="entry name" value="CLPX_ZB"/>
    <property type="match status" value="1"/>
</dbReference>
<dbReference type="Proteomes" id="UP001623591">
    <property type="component" value="Unassembled WGS sequence"/>
</dbReference>
<proteinExistence type="inferred from homology"/>
<comment type="similarity">
    <text evidence="2">Belongs to the ClpX chaperone family.</text>
</comment>
<feature type="domain" description="ClpX-type ZB" evidence="4">
    <location>
        <begin position="77"/>
        <end position="114"/>
    </location>
</feature>
<feature type="domain" description="HTH cro/C1-type" evidence="3">
    <location>
        <begin position="9"/>
        <end position="63"/>
    </location>
</feature>
<dbReference type="PANTHER" id="PTHR46558:SF11">
    <property type="entry name" value="HTH-TYPE TRANSCRIPTIONAL REGULATOR XRE"/>
    <property type="match status" value="1"/>
</dbReference>
<dbReference type="SMART" id="SM00530">
    <property type="entry name" value="HTH_XRE"/>
    <property type="match status" value="1"/>
</dbReference>
<accession>A0ABW8T4F4</accession>
<dbReference type="InterPro" id="IPR038366">
    <property type="entry name" value="Znf_CppX_C4_sf"/>
</dbReference>
<protein>
    <submittedName>
        <fullName evidence="5">Helix-turn-helix domain-containing protein</fullName>
    </submittedName>
</protein>
<dbReference type="InterPro" id="IPR059188">
    <property type="entry name" value="Znf_CLPX-like"/>
</dbReference>
<evidence type="ECO:0000313" key="5">
    <source>
        <dbReference type="EMBL" id="MFL0247347.1"/>
    </source>
</evidence>
<evidence type="ECO:0000313" key="6">
    <source>
        <dbReference type="Proteomes" id="UP001623591"/>
    </source>
</evidence>
<dbReference type="SUPFAM" id="SSF47413">
    <property type="entry name" value="lambda repressor-like DNA-binding domains"/>
    <property type="match status" value="1"/>
</dbReference>
<dbReference type="InterPro" id="IPR010603">
    <property type="entry name" value="Znf_CppX_C4"/>
</dbReference>
<comment type="caution">
    <text evidence="5">The sequence shown here is derived from an EMBL/GenBank/DDBJ whole genome shotgun (WGS) entry which is preliminary data.</text>
</comment>
<dbReference type="RefSeq" id="WP_406769802.1">
    <property type="nucleotide sequence ID" value="NZ_JBJHZZ010000006.1"/>
</dbReference>
<comment type="caution">
    <text evidence="2">Lacks conserved residue(s) required for the propagation of feature annotation.</text>
</comment>
<dbReference type="EMBL" id="JBJHZZ010000006">
    <property type="protein sequence ID" value="MFL0247347.1"/>
    <property type="molecule type" value="Genomic_DNA"/>
</dbReference>
<dbReference type="PROSITE" id="PS50943">
    <property type="entry name" value="HTH_CROC1"/>
    <property type="match status" value="1"/>
</dbReference>
<dbReference type="Gene3D" id="1.10.260.40">
    <property type="entry name" value="lambda repressor-like DNA-binding domains"/>
    <property type="match status" value="1"/>
</dbReference>
<dbReference type="Pfam" id="PF06689">
    <property type="entry name" value="zf-C4_ClpX"/>
    <property type="match status" value="1"/>
</dbReference>
<dbReference type="Pfam" id="PF01381">
    <property type="entry name" value="HTH_3"/>
    <property type="match status" value="1"/>
</dbReference>
<dbReference type="SMART" id="SM00994">
    <property type="entry name" value="zf-C4_ClpX"/>
    <property type="match status" value="1"/>
</dbReference>
<evidence type="ECO:0000259" key="4">
    <source>
        <dbReference type="PROSITE" id="PS51902"/>
    </source>
</evidence>
<reference evidence="5 6" key="1">
    <citation type="submission" date="2024-11" db="EMBL/GenBank/DDBJ databases">
        <authorList>
            <person name="Heng Y.C."/>
            <person name="Lim A.C.H."/>
            <person name="Lee J.K.Y."/>
            <person name="Kittelmann S."/>
        </authorList>
    </citation>
    <scope>NUCLEOTIDE SEQUENCE [LARGE SCALE GENOMIC DNA]</scope>
    <source>
        <strain evidence="5 6">WILCCON 0185</strain>
    </source>
</reference>
<keyword evidence="6" id="KW-1185">Reference proteome</keyword>